<keyword evidence="1" id="KW-1185">Reference proteome</keyword>
<dbReference type="AlphaFoldDB" id="A0A7E4V091"/>
<sequence length="275" mass="31667">MPYPIANLQYGLRCRLHDLATPVECYNLQIAAGNYSICPPIQTMKIVDSIVTLECKGDTVKLRDKYNVGRNGPLYHVYDLHLLDASLQNLTSAPFDHFCSLKEFRMVNCYLSKTAFEKVTNVGNVSSIEQCHLYKNTNADYAFKVTDLLTLFPNLTHISAIDLPIADTWITEILQYPQHKLTNFYFSVTLEQFRALPIDEIVALIQAQKKGFRLKISVLHGTRFSLHFNLPNIPHFDVPLLHAFEFQLDDDLQEYYNNTRLVVQYATVSGYVWFF</sequence>
<protein>
    <submittedName>
        <fullName evidence="2">FTH domain-containing protein</fullName>
    </submittedName>
</protein>
<reference evidence="2" key="2">
    <citation type="submission" date="2020-10" db="UniProtKB">
        <authorList>
            <consortium name="WormBaseParasite"/>
        </authorList>
    </citation>
    <scope>IDENTIFICATION</scope>
</reference>
<reference evidence="1" key="1">
    <citation type="journal article" date="2013" name="Genetics">
        <title>The draft genome and transcriptome of Panagrellus redivivus are shaped by the harsh demands of a free-living lifestyle.</title>
        <authorList>
            <person name="Srinivasan J."/>
            <person name="Dillman A.R."/>
            <person name="Macchietto M.G."/>
            <person name="Heikkinen L."/>
            <person name="Lakso M."/>
            <person name="Fracchia K.M."/>
            <person name="Antoshechkin I."/>
            <person name="Mortazavi A."/>
            <person name="Wong G."/>
            <person name="Sternberg P.W."/>
        </authorList>
    </citation>
    <scope>NUCLEOTIDE SEQUENCE [LARGE SCALE GENOMIC DNA]</scope>
    <source>
        <strain evidence="1">MT8872</strain>
    </source>
</reference>
<evidence type="ECO:0000313" key="1">
    <source>
        <dbReference type="Proteomes" id="UP000492821"/>
    </source>
</evidence>
<proteinExistence type="predicted"/>
<accession>A0A7E4V091</accession>
<organism evidence="1 2">
    <name type="scientific">Panagrellus redivivus</name>
    <name type="common">Microworm</name>
    <dbReference type="NCBI Taxonomy" id="6233"/>
    <lineage>
        <taxon>Eukaryota</taxon>
        <taxon>Metazoa</taxon>
        <taxon>Ecdysozoa</taxon>
        <taxon>Nematoda</taxon>
        <taxon>Chromadorea</taxon>
        <taxon>Rhabditida</taxon>
        <taxon>Tylenchina</taxon>
        <taxon>Panagrolaimomorpha</taxon>
        <taxon>Panagrolaimoidea</taxon>
        <taxon>Panagrolaimidae</taxon>
        <taxon>Panagrellus</taxon>
    </lineage>
</organism>
<dbReference type="Proteomes" id="UP000492821">
    <property type="component" value="Unassembled WGS sequence"/>
</dbReference>
<evidence type="ECO:0000313" key="2">
    <source>
        <dbReference type="WBParaSite" id="Pan_g14733.t1"/>
    </source>
</evidence>
<name>A0A7E4V091_PANRE</name>
<dbReference type="WBParaSite" id="Pan_g14733.t1">
    <property type="protein sequence ID" value="Pan_g14733.t1"/>
    <property type="gene ID" value="Pan_g14733"/>
</dbReference>